<dbReference type="Proteomes" id="UP000756703">
    <property type="component" value="Unassembled WGS sequence"/>
</dbReference>
<name>A0A933DS90_9BACT</name>
<reference evidence="1" key="1">
    <citation type="submission" date="2020-07" db="EMBL/GenBank/DDBJ databases">
        <title>Huge and variable diversity of episymbiotic CPR bacteria and DPANN archaea in groundwater ecosystems.</title>
        <authorList>
            <person name="He C.Y."/>
            <person name="Keren R."/>
            <person name="Whittaker M."/>
            <person name="Farag I.F."/>
            <person name="Doudna J."/>
            <person name="Cate J.H.D."/>
            <person name="Banfield J.F."/>
        </authorList>
    </citation>
    <scope>NUCLEOTIDE SEQUENCE</scope>
    <source>
        <strain evidence="1">NC_groundwater_1225_Ag_S-0.1um_56_177</strain>
    </source>
</reference>
<evidence type="ECO:0000313" key="2">
    <source>
        <dbReference type="Proteomes" id="UP000756703"/>
    </source>
</evidence>
<sequence length="87" mass="9796">MSTPLALVIGIIISYFLGRGFSSRLSPPLRRAGSGQAPKIIKVIEQRKSEKDTRKERIIQYLKEHKEITNDKVEELLGVGNTAAYNR</sequence>
<gene>
    <name evidence="1" type="ORF">HY473_02630</name>
</gene>
<dbReference type="EMBL" id="JACQMI010000017">
    <property type="protein sequence ID" value="MBI4132955.1"/>
    <property type="molecule type" value="Genomic_DNA"/>
</dbReference>
<evidence type="ECO:0000313" key="1">
    <source>
        <dbReference type="EMBL" id="MBI4132955.1"/>
    </source>
</evidence>
<dbReference type="AlphaFoldDB" id="A0A933DS90"/>
<organism evidence="1 2">
    <name type="scientific">Candidatus Sungiibacteriota bacterium</name>
    <dbReference type="NCBI Taxonomy" id="2750080"/>
    <lineage>
        <taxon>Bacteria</taxon>
        <taxon>Candidatus Sungiibacteriota</taxon>
    </lineage>
</organism>
<protein>
    <recommendedName>
        <fullName evidence="3">Helix-turn-helix type 11 domain-containing protein</fullName>
    </recommendedName>
</protein>
<proteinExistence type="predicted"/>
<comment type="caution">
    <text evidence="1">The sequence shown here is derived from an EMBL/GenBank/DDBJ whole genome shotgun (WGS) entry which is preliminary data.</text>
</comment>
<accession>A0A933DS90</accession>
<evidence type="ECO:0008006" key="3">
    <source>
        <dbReference type="Google" id="ProtNLM"/>
    </source>
</evidence>